<accession>A0A4Q7VM38</accession>
<dbReference type="Gene3D" id="3.40.50.11820">
    <property type="match status" value="1"/>
</dbReference>
<evidence type="ECO:0000256" key="5">
    <source>
        <dbReference type="ARBA" id="ARBA00022944"/>
    </source>
</evidence>
<evidence type="ECO:0000256" key="6">
    <source>
        <dbReference type="ARBA" id="ARBA00023136"/>
    </source>
</evidence>
<dbReference type="OrthoDB" id="9811865at2"/>
<organism evidence="8 9">
    <name type="scientific">Ancylomarina subtilis</name>
    <dbReference type="NCBI Taxonomy" id="1639035"/>
    <lineage>
        <taxon>Bacteria</taxon>
        <taxon>Pseudomonadati</taxon>
        <taxon>Bacteroidota</taxon>
        <taxon>Bacteroidia</taxon>
        <taxon>Marinilabiliales</taxon>
        <taxon>Marinifilaceae</taxon>
        <taxon>Ancylomarina</taxon>
    </lineage>
</organism>
<dbReference type="AlphaFoldDB" id="A0A4Q7VM38"/>
<keyword evidence="9" id="KW-1185">Reference proteome</keyword>
<dbReference type="RefSeq" id="WP_130307390.1">
    <property type="nucleotide sequence ID" value="NZ_SHKN01000001.1"/>
</dbReference>
<comment type="similarity">
    <text evidence="2">Belongs to the CDP-glycerol glycerophosphotransferase family.</text>
</comment>
<evidence type="ECO:0000256" key="2">
    <source>
        <dbReference type="ARBA" id="ARBA00010488"/>
    </source>
</evidence>
<keyword evidence="5" id="KW-0777">Teichoic acid biosynthesis</keyword>
<comment type="subcellular location">
    <subcellularLocation>
        <location evidence="1">Cell membrane</location>
        <topology evidence="1">Peripheral membrane protein</topology>
    </subcellularLocation>
</comment>
<evidence type="ECO:0000256" key="3">
    <source>
        <dbReference type="ARBA" id="ARBA00022475"/>
    </source>
</evidence>
<evidence type="ECO:0000313" key="9">
    <source>
        <dbReference type="Proteomes" id="UP000293562"/>
    </source>
</evidence>
<name>A0A4Q7VM38_9BACT</name>
<dbReference type="PANTHER" id="PTHR37316">
    <property type="entry name" value="TEICHOIC ACID GLYCEROL-PHOSPHATE PRIMASE"/>
    <property type="match status" value="1"/>
</dbReference>
<keyword evidence="6 7" id="KW-0472">Membrane</keyword>
<comment type="caution">
    <text evidence="8">The sequence shown here is derived from an EMBL/GenBank/DDBJ whole genome shotgun (WGS) entry which is preliminary data.</text>
</comment>
<dbReference type="PANTHER" id="PTHR37316:SF3">
    <property type="entry name" value="TEICHOIC ACID GLYCEROL-PHOSPHATE TRANSFERASE"/>
    <property type="match status" value="1"/>
</dbReference>
<dbReference type="Gene3D" id="3.40.50.12580">
    <property type="match status" value="1"/>
</dbReference>
<dbReference type="GO" id="GO:0019350">
    <property type="term" value="P:teichoic acid biosynthetic process"/>
    <property type="evidence" value="ECO:0007669"/>
    <property type="project" value="UniProtKB-KW"/>
</dbReference>
<reference evidence="8 9" key="1">
    <citation type="submission" date="2019-02" db="EMBL/GenBank/DDBJ databases">
        <title>Genomic Encyclopedia of Type Strains, Phase IV (KMG-IV): sequencing the most valuable type-strain genomes for metagenomic binning, comparative biology and taxonomic classification.</title>
        <authorList>
            <person name="Goeker M."/>
        </authorList>
    </citation>
    <scope>NUCLEOTIDE SEQUENCE [LARGE SCALE GENOMIC DNA]</scope>
    <source>
        <strain evidence="8 9">DSM 28825</strain>
    </source>
</reference>
<dbReference type="InterPro" id="IPR043149">
    <property type="entry name" value="TagF_N"/>
</dbReference>
<dbReference type="SUPFAM" id="SSF53756">
    <property type="entry name" value="UDP-Glycosyltransferase/glycogen phosphorylase"/>
    <property type="match status" value="1"/>
</dbReference>
<sequence length="407" mass="48769">MSNKLIKKQQFVNFVLKIIFLHIVIFILRNFYYLIEKLVRKDKRIALFFLTEKYYYDNSKYLFEYMRQKDEFRSVLFTANKRLYAKLQEKFSGEVVYALSLKGLFLFLRTKNVIISYGISAAPFFPYYLHEKCNHIIYLGHGTPMKKMGLQTEVWQKYGKRYQMQKYSYMVGCSPLEQELHQAGFGMDINDVWVSGLPRNDYLLSAPKDGELVDKYPFLDQKVILYAPTWREETESAEFFPFQDFNSEQLDAFLEKEQAYILLRGHKEDLKRADELSRFDVSKMKRVLKADQDLFPDVYELLPYVDILVTDYSSIWIDYLLLERPIIYIPYDLEEYKKSKGLFLDFEKNTPGYKAASFKEFRNQIETYLQKPDEHADWRKNICDMYHSHQDGNSSERVFQEIRKLNR</sequence>
<dbReference type="GO" id="GO:0047355">
    <property type="term" value="F:CDP-glycerol glycerophosphotransferase activity"/>
    <property type="evidence" value="ECO:0007669"/>
    <property type="project" value="InterPro"/>
</dbReference>
<dbReference type="GO" id="GO:0005886">
    <property type="term" value="C:plasma membrane"/>
    <property type="evidence" value="ECO:0007669"/>
    <property type="project" value="UniProtKB-SubCell"/>
</dbReference>
<keyword evidence="4 8" id="KW-0808">Transferase</keyword>
<dbReference type="Pfam" id="PF04464">
    <property type="entry name" value="Glyphos_transf"/>
    <property type="match status" value="1"/>
</dbReference>
<keyword evidence="7" id="KW-1133">Transmembrane helix</keyword>
<gene>
    <name evidence="8" type="ORF">EV201_2027</name>
</gene>
<protein>
    <submittedName>
        <fullName evidence="8">CDP-glycerol glycerophosphotransferase (TagB/SpsB family)</fullName>
    </submittedName>
</protein>
<dbReference type="InterPro" id="IPR051612">
    <property type="entry name" value="Teichoic_Acid_Biosynth"/>
</dbReference>
<evidence type="ECO:0000256" key="7">
    <source>
        <dbReference type="SAM" id="Phobius"/>
    </source>
</evidence>
<keyword evidence="7" id="KW-0812">Transmembrane</keyword>
<evidence type="ECO:0000313" key="8">
    <source>
        <dbReference type="EMBL" id="RZT97360.1"/>
    </source>
</evidence>
<evidence type="ECO:0000256" key="4">
    <source>
        <dbReference type="ARBA" id="ARBA00022679"/>
    </source>
</evidence>
<dbReference type="InterPro" id="IPR043148">
    <property type="entry name" value="TagF_C"/>
</dbReference>
<proteinExistence type="inferred from homology"/>
<dbReference type="InterPro" id="IPR007554">
    <property type="entry name" value="Glycerophosphate_synth"/>
</dbReference>
<keyword evidence="3" id="KW-1003">Cell membrane</keyword>
<dbReference type="Proteomes" id="UP000293562">
    <property type="component" value="Unassembled WGS sequence"/>
</dbReference>
<feature type="transmembrane region" description="Helical" evidence="7">
    <location>
        <begin position="12"/>
        <end position="35"/>
    </location>
</feature>
<dbReference type="EMBL" id="SHKN01000001">
    <property type="protein sequence ID" value="RZT97360.1"/>
    <property type="molecule type" value="Genomic_DNA"/>
</dbReference>
<evidence type="ECO:0000256" key="1">
    <source>
        <dbReference type="ARBA" id="ARBA00004202"/>
    </source>
</evidence>